<sequence>MSNTISLRILHSMEDFDKVLALQISIWQMETSGTTSPSIMNAFSHNGGVVVGAELDGRMIGFCLGFPAKNGDAISLWSHMAGVEPAYQGHGVGYMLKQAQRRWALENGYNVIRWTFDPLQRGNANFNFNRLGVRVERYEVNLYGEMTDSINVGLASDRCEAYWDLNQPHVQALAENPEFTPLDTEFDAEAFLVGENGDDSQHVPQAPLTRDTYCIEIPYQIAKLKQTNKPLAISWQLAVREAMLHALKEGYIAYHFVVRDGRGWYVFQRDRT</sequence>
<dbReference type="Proteomes" id="UP000594468">
    <property type="component" value="Chromosome"/>
</dbReference>
<dbReference type="AlphaFoldDB" id="A0A7S8ED29"/>
<keyword evidence="2" id="KW-0808">Transferase</keyword>
<dbReference type="RefSeq" id="WP_195172682.1">
    <property type="nucleotide sequence ID" value="NZ_CP062983.1"/>
</dbReference>
<accession>A0A7S8ED29</accession>
<dbReference type="PANTHER" id="PTHR41700:SF1">
    <property type="entry name" value="N-ACETYLTRANSFERASE DOMAIN-CONTAINING PROTEIN"/>
    <property type="match status" value="1"/>
</dbReference>
<dbReference type="Pfam" id="PF00583">
    <property type="entry name" value="Acetyltransf_1"/>
    <property type="match status" value="1"/>
</dbReference>
<name>A0A7S8ED29_9CHLR</name>
<proteinExistence type="predicted"/>
<feature type="domain" description="N-acetyltransferase" evidence="1">
    <location>
        <begin position="5"/>
        <end position="151"/>
    </location>
</feature>
<keyword evidence="3" id="KW-1185">Reference proteome</keyword>
<dbReference type="EMBL" id="CP062983">
    <property type="protein sequence ID" value="QPC84619.1"/>
    <property type="molecule type" value="Genomic_DNA"/>
</dbReference>
<dbReference type="KEGG" id="pmet:G4Y79_09645"/>
<dbReference type="PANTHER" id="PTHR41700">
    <property type="entry name" value="GCN5-RELATED N-ACETYLTRANSFERASE"/>
    <property type="match status" value="1"/>
</dbReference>
<dbReference type="InterPro" id="IPR038764">
    <property type="entry name" value="GNAT_N_AcTrfase_prd"/>
</dbReference>
<dbReference type="Gene3D" id="3.40.630.30">
    <property type="match status" value="1"/>
</dbReference>
<dbReference type="InterPro" id="IPR016181">
    <property type="entry name" value="Acyl_CoA_acyltransferase"/>
</dbReference>
<dbReference type="InterPro" id="IPR000182">
    <property type="entry name" value="GNAT_dom"/>
</dbReference>
<evidence type="ECO:0000259" key="1">
    <source>
        <dbReference type="PROSITE" id="PS51186"/>
    </source>
</evidence>
<protein>
    <submittedName>
        <fullName evidence="2">GNAT family N-acetyltransferase</fullName>
    </submittedName>
</protein>
<reference evidence="2 3" key="1">
    <citation type="submission" date="2020-02" db="EMBL/GenBank/DDBJ databases">
        <authorList>
            <person name="Zheng R.K."/>
            <person name="Sun C.M."/>
        </authorList>
    </citation>
    <scope>NUCLEOTIDE SEQUENCE [LARGE SCALE GENOMIC DNA]</scope>
    <source>
        <strain evidence="3">rifampicinis</strain>
    </source>
</reference>
<organism evidence="2 3">
    <name type="scientific">Phototrophicus methaneseepsis</name>
    <dbReference type="NCBI Taxonomy" id="2710758"/>
    <lineage>
        <taxon>Bacteria</taxon>
        <taxon>Bacillati</taxon>
        <taxon>Chloroflexota</taxon>
        <taxon>Candidatus Thermofontia</taxon>
        <taxon>Phototrophicales</taxon>
        <taxon>Phototrophicaceae</taxon>
        <taxon>Phototrophicus</taxon>
    </lineage>
</organism>
<gene>
    <name evidence="2" type="ORF">G4Y79_09645</name>
</gene>
<dbReference type="SUPFAM" id="SSF55729">
    <property type="entry name" value="Acyl-CoA N-acyltransferases (Nat)"/>
    <property type="match status" value="1"/>
</dbReference>
<dbReference type="GO" id="GO:0016747">
    <property type="term" value="F:acyltransferase activity, transferring groups other than amino-acyl groups"/>
    <property type="evidence" value="ECO:0007669"/>
    <property type="project" value="InterPro"/>
</dbReference>
<evidence type="ECO:0000313" key="2">
    <source>
        <dbReference type="EMBL" id="QPC84619.1"/>
    </source>
</evidence>
<dbReference type="CDD" id="cd04301">
    <property type="entry name" value="NAT_SF"/>
    <property type="match status" value="1"/>
</dbReference>
<evidence type="ECO:0000313" key="3">
    <source>
        <dbReference type="Proteomes" id="UP000594468"/>
    </source>
</evidence>
<dbReference type="PROSITE" id="PS51186">
    <property type="entry name" value="GNAT"/>
    <property type="match status" value="1"/>
</dbReference>